<comment type="caution">
    <text evidence="1">The sequence shown here is derived from an EMBL/GenBank/DDBJ whole genome shotgun (WGS) entry which is preliminary data.</text>
</comment>
<dbReference type="Proteomes" id="UP000298061">
    <property type="component" value="Unassembled WGS sequence"/>
</dbReference>
<gene>
    <name evidence="1" type="ORF">EWM64_g9539</name>
</gene>
<organism evidence="1 2">
    <name type="scientific">Hericium alpestre</name>
    <dbReference type="NCBI Taxonomy" id="135208"/>
    <lineage>
        <taxon>Eukaryota</taxon>
        <taxon>Fungi</taxon>
        <taxon>Dikarya</taxon>
        <taxon>Basidiomycota</taxon>
        <taxon>Agaricomycotina</taxon>
        <taxon>Agaricomycetes</taxon>
        <taxon>Russulales</taxon>
        <taxon>Hericiaceae</taxon>
        <taxon>Hericium</taxon>
    </lineage>
</organism>
<reference evidence="1 2" key="1">
    <citation type="submission" date="2019-02" db="EMBL/GenBank/DDBJ databases">
        <title>Genome sequencing of the rare red list fungi Hericium alpestre (H. flagellum).</title>
        <authorList>
            <person name="Buettner E."/>
            <person name="Kellner H."/>
        </authorList>
    </citation>
    <scope>NUCLEOTIDE SEQUENCE [LARGE SCALE GENOMIC DNA]</scope>
    <source>
        <strain evidence="1 2">DSM 108284</strain>
    </source>
</reference>
<accession>A0A4Y9ZJ42</accession>
<sequence length="135" mass="15101">MKASIALAESKKPSDVKAVSKSLMYNIAIIPASEVSKEKKKQAKVNMYMKLTSSDMISKYKHKLLDKISTRLDKQDLNLGMFSIDFTIARISTAPLPVNSAEDYQNMIDRAVGARSDTIIINLEVTEKVHPIEKK</sequence>
<dbReference type="AlphaFoldDB" id="A0A4Y9ZJ42"/>
<evidence type="ECO:0000313" key="1">
    <source>
        <dbReference type="EMBL" id="TFY74474.1"/>
    </source>
</evidence>
<evidence type="ECO:0000313" key="2">
    <source>
        <dbReference type="Proteomes" id="UP000298061"/>
    </source>
</evidence>
<name>A0A4Y9ZJ42_9AGAM</name>
<keyword evidence="2" id="KW-1185">Reference proteome</keyword>
<proteinExistence type="predicted"/>
<protein>
    <submittedName>
        <fullName evidence="1">Uncharacterized protein</fullName>
    </submittedName>
</protein>
<dbReference type="EMBL" id="SFCI01002059">
    <property type="protein sequence ID" value="TFY74474.1"/>
    <property type="molecule type" value="Genomic_DNA"/>
</dbReference>